<dbReference type="InterPro" id="IPR044861">
    <property type="entry name" value="IPNS-like_FE2OG_OXY"/>
</dbReference>
<dbReference type="OrthoDB" id="661979at2759"/>
<keyword evidence="3" id="KW-1185">Reference proteome</keyword>
<dbReference type="Pfam" id="PF03171">
    <property type="entry name" value="2OG-FeII_Oxy"/>
    <property type="match status" value="1"/>
</dbReference>
<feature type="domain" description="Isopenicillin N synthase-like Fe(2+) 2OG dioxygenase" evidence="1">
    <location>
        <begin position="7"/>
        <end position="58"/>
    </location>
</feature>
<dbReference type="EMBL" id="CAJGYO010000272">
    <property type="protein sequence ID" value="CAD6341705.1"/>
    <property type="molecule type" value="Genomic_DNA"/>
</dbReference>
<comment type="caution">
    <text evidence="2">The sequence shown here is derived from an EMBL/GenBank/DDBJ whole genome shotgun (WGS) entry which is preliminary data.</text>
</comment>
<protein>
    <recommendedName>
        <fullName evidence="1">Isopenicillin N synthase-like Fe(2+) 2OG dioxygenase domain-containing protein</fullName>
    </recommendedName>
</protein>
<evidence type="ECO:0000313" key="2">
    <source>
        <dbReference type="EMBL" id="CAD6341705.1"/>
    </source>
</evidence>
<dbReference type="Gene3D" id="2.60.120.330">
    <property type="entry name" value="B-lactam Antibiotic, Isopenicillin N Synthase, Chain"/>
    <property type="match status" value="1"/>
</dbReference>
<evidence type="ECO:0000313" key="3">
    <source>
        <dbReference type="Proteomes" id="UP000604825"/>
    </source>
</evidence>
<organism evidence="2 3">
    <name type="scientific">Miscanthus lutarioriparius</name>
    <dbReference type="NCBI Taxonomy" id="422564"/>
    <lineage>
        <taxon>Eukaryota</taxon>
        <taxon>Viridiplantae</taxon>
        <taxon>Streptophyta</taxon>
        <taxon>Embryophyta</taxon>
        <taxon>Tracheophyta</taxon>
        <taxon>Spermatophyta</taxon>
        <taxon>Magnoliopsida</taxon>
        <taxon>Liliopsida</taxon>
        <taxon>Poales</taxon>
        <taxon>Poaceae</taxon>
        <taxon>PACMAD clade</taxon>
        <taxon>Panicoideae</taxon>
        <taxon>Andropogonodae</taxon>
        <taxon>Andropogoneae</taxon>
        <taxon>Saccharinae</taxon>
        <taxon>Miscanthus</taxon>
    </lineage>
</organism>
<dbReference type="InterPro" id="IPR027443">
    <property type="entry name" value="IPNS-like_sf"/>
</dbReference>
<dbReference type="AlphaFoldDB" id="A0A811SHQ7"/>
<accession>A0A811SHQ7</accession>
<sequence length="113" mass="12598">MVTGIVQAKDGGWTAVPPEPDTVTFVAGEQFRVVPNGRVPACLHSVRTPSSRERFWVLFGCRSRDNATVRAMDELVVDGDQPLRHEPVRYEEYSSALIRRSADGLEKDEPIMA</sequence>
<dbReference type="Proteomes" id="UP000604825">
    <property type="component" value="Unassembled WGS sequence"/>
</dbReference>
<evidence type="ECO:0000259" key="1">
    <source>
        <dbReference type="Pfam" id="PF03171"/>
    </source>
</evidence>
<name>A0A811SHQ7_9POAL</name>
<proteinExistence type="predicted"/>
<dbReference type="SUPFAM" id="SSF51197">
    <property type="entry name" value="Clavaminate synthase-like"/>
    <property type="match status" value="1"/>
</dbReference>
<gene>
    <name evidence="2" type="ORF">NCGR_LOCUS65803</name>
</gene>
<reference evidence="2" key="1">
    <citation type="submission" date="2020-10" db="EMBL/GenBank/DDBJ databases">
        <authorList>
            <person name="Han B."/>
            <person name="Lu T."/>
            <person name="Zhao Q."/>
            <person name="Huang X."/>
            <person name="Zhao Y."/>
        </authorList>
    </citation>
    <scope>NUCLEOTIDE SEQUENCE</scope>
</reference>